<feature type="region of interest" description="Disordered" evidence="1">
    <location>
        <begin position="289"/>
        <end position="366"/>
    </location>
</feature>
<feature type="chain" id="PRO_5003390260" evidence="2">
    <location>
        <begin position="27"/>
        <end position="393"/>
    </location>
</feature>
<proteinExistence type="predicted"/>
<dbReference type="EMBL" id="CAEQ01002143">
    <property type="protein sequence ID" value="CCD16041.1"/>
    <property type="molecule type" value="Genomic_DNA"/>
</dbReference>
<reference evidence="4" key="1">
    <citation type="submission" date="2011-07" db="EMBL/GenBank/DDBJ databases">
        <title>Divergent evolution of antigenic variation in African trypanosomes.</title>
        <authorList>
            <person name="Jackson A.P."/>
            <person name="Berry A."/>
            <person name="Allison H.C."/>
            <person name="Burton P."/>
            <person name="Anderson J."/>
            <person name="Aslett M."/>
            <person name="Brown R."/>
            <person name="Corton N."/>
            <person name="Harris D."/>
            <person name="Hauser H."/>
            <person name="Gamble J."/>
            <person name="Gilderthorp R."/>
            <person name="McQuillan J."/>
            <person name="Quail M.A."/>
            <person name="Sanders M."/>
            <person name="Van Tonder A."/>
            <person name="Ginger M.L."/>
            <person name="Donelson J.E."/>
            <person name="Field M.C."/>
            <person name="Barry J.D."/>
            <person name="Berriman M."/>
            <person name="Hertz-Fowler C."/>
        </authorList>
    </citation>
    <scope>NUCLEOTIDE SEQUENCE [LARGE SCALE GENOMIC DNA]</scope>
    <source>
        <strain evidence="4">IL3000</strain>
    </source>
</reference>
<feature type="compositionally biased region" description="Acidic residues" evidence="1">
    <location>
        <begin position="310"/>
        <end position="322"/>
    </location>
</feature>
<evidence type="ECO:0000313" key="4">
    <source>
        <dbReference type="Proteomes" id="UP000000702"/>
    </source>
</evidence>
<evidence type="ECO:0000313" key="3">
    <source>
        <dbReference type="EMBL" id="CCD16041.1"/>
    </source>
</evidence>
<reference evidence="3 4" key="2">
    <citation type="journal article" date="2012" name="Proc. Natl. Acad. Sci. U.S.A.">
        <title>Antigenic diversity is generated by distinct evolutionary mechanisms in African trypanosome species.</title>
        <authorList>
            <person name="Jackson A.P."/>
            <person name="Berry A."/>
            <person name="Aslett M."/>
            <person name="Allison H.C."/>
            <person name="Burton P."/>
            <person name="Vavrova-Anderson J."/>
            <person name="Brown R."/>
            <person name="Browne H."/>
            <person name="Corton N."/>
            <person name="Hauser H."/>
            <person name="Gamble J."/>
            <person name="Gilderthorp R."/>
            <person name="Marcello L."/>
            <person name="McQuillan J."/>
            <person name="Otto T.D."/>
            <person name="Quail M.A."/>
            <person name="Sanders M.J."/>
            <person name="van Tonder A."/>
            <person name="Ginger M.L."/>
            <person name="Field M.C."/>
            <person name="Barry J.D."/>
            <person name="Hertz-Fowler C."/>
            <person name="Berriman M."/>
        </authorList>
    </citation>
    <scope>NUCLEOTIDE SEQUENCE [LARGE SCALE GENOMIC DNA]</scope>
    <source>
        <strain evidence="3 4">IL3000</strain>
    </source>
</reference>
<evidence type="ECO:0000256" key="2">
    <source>
        <dbReference type="SAM" id="SignalP"/>
    </source>
</evidence>
<organism evidence="3 4">
    <name type="scientific">Trypanosoma congolense (strain IL3000)</name>
    <dbReference type="NCBI Taxonomy" id="1068625"/>
    <lineage>
        <taxon>Eukaryota</taxon>
        <taxon>Discoba</taxon>
        <taxon>Euglenozoa</taxon>
        <taxon>Kinetoplastea</taxon>
        <taxon>Metakinetoplastina</taxon>
        <taxon>Trypanosomatida</taxon>
        <taxon>Trypanosomatidae</taxon>
        <taxon>Trypanosoma</taxon>
        <taxon>Nannomonas</taxon>
    </lineage>
</organism>
<gene>
    <name evidence="3" type="ORF">TCIL3000_0_10090</name>
</gene>
<protein>
    <submittedName>
        <fullName evidence="3">Variant surface glycoprotein</fullName>
    </submittedName>
</protein>
<comment type="caution">
    <text evidence="3">The sequence shown here is derived from an EMBL/GenBank/DDBJ whole genome shotgun (WGS) entry which is preliminary data.</text>
</comment>
<name>F9WFH0_TRYCI</name>
<keyword evidence="4" id="KW-1185">Reference proteome</keyword>
<dbReference type="VEuPathDB" id="TriTrypDB:TcIL3000_0_10090"/>
<feature type="signal peptide" evidence="2">
    <location>
        <begin position="1"/>
        <end position="26"/>
    </location>
</feature>
<feature type="compositionally biased region" description="Low complexity" evidence="1">
    <location>
        <begin position="298"/>
        <end position="309"/>
    </location>
</feature>
<keyword evidence="2" id="KW-0732">Signal</keyword>
<dbReference type="Proteomes" id="UP000000702">
    <property type="component" value="Unassembled WGS sequence"/>
</dbReference>
<dbReference type="AlphaFoldDB" id="F9WFH0"/>
<sequence length="393" mass="43799">MESRRIGKGILAMLLAMIMVMNGVRGGDFGNYGTGYNFNGKHHDVLCEALKASADLWNASRTSDLRLERGLEKALGEALFGNHGKKDLAAITEVLPSGYNSPKHRGMWCGRCRQKEEKHYYPGSSITHDLMCLCTSGKFGEPFYSWWWNFFLFRYGFSTTSYKLCGKKREELVKDQSDGWFDDGEKKGSKGLDKSWKTVVWGCFDSRNKNDGIGSLDLREKVARLIETMKNFTNTLKHSKGRHKLGGFDGHDTESDGSDEKSMHVWYHDCERVRKPWWKKLNASLTSKPEGQLLVSRSAPSPAAGAGAEPQDDQEQREEDDIVTQGDPHQVGETSADGIDGNQTPGTTNNANSTVGMLNTSASGNSSHPRFEYLRSGSHISQSLLFLSAMFLI</sequence>
<evidence type="ECO:0000256" key="1">
    <source>
        <dbReference type="SAM" id="MobiDB-lite"/>
    </source>
</evidence>
<feature type="compositionally biased region" description="Polar residues" evidence="1">
    <location>
        <begin position="341"/>
        <end position="366"/>
    </location>
</feature>
<accession>F9WFH0</accession>